<protein>
    <submittedName>
        <fullName evidence="1">Uncharacterized protein</fullName>
    </submittedName>
</protein>
<accession>A0A0B2UQ09</accession>
<dbReference type="Proteomes" id="UP000031036">
    <property type="component" value="Unassembled WGS sequence"/>
</dbReference>
<reference evidence="1 2" key="1">
    <citation type="submission" date="2014-11" db="EMBL/GenBank/DDBJ databases">
        <title>Genetic blueprint of the zoonotic pathogen Toxocara canis.</title>
        <authorList>
            <person name="Zhu X.-Q."/>
            <person name="Korhonen P.K."/>
            <person name="Cai H."/>
            <person name="Young N.D."/>
            <person name="Nejsum P."/>
            <person name="von Samson-Himmelstjerna G."/>
            <person name="Boag P.R."/>
            <person name="Tan P."/>
            <person name="Li Q."/>
            <person name="Min J."/>
            <person name="Yang Y."/>
            <person name="Wang X."/>
            <person name="Fang X."/>
            <person name="Hall R.S."/>
            <person name="Hofmann A."/>
            <person name="Sternberg P.W."/>
            <person name="Jex A.R."/>
            <person name="Gasser R.B."/>
        </authorList>
    </citation>
    <scope>NUCLEOTIDE SEQUENCE [LARGE SCALE GENOMIC DNA]</scope>
    <source>
        <strain evidence="1">PN_DK_2014</strain>
    </source>
</reference>
<dbReference type="EMBL" id="JPKZ01022113">
    <property type="protein sequence ID" value="KHN71478.1"/>
    <property type="molecule type" value="Genomic_DNA"/>
</dbReference>
<sequence length="63" mass="6825">MAHAACDLATCTRINPGFLSSFDSAKDPVPAVYEKPTVCNCTQQPKSMSVLQTEEMHRSGHVS</sequence>
<gene>
    <name evidence="1" type="ORF">Tcan_02235</name>
</gene>
<comment type="caution">
    <text evidence="1">The sequence shown here is derived from an EMBL/GenBank/DDBJ whole genome shotgun (WGS) entry which is preliminary data.</text>
</comment>
<evidence type="ECO:0000313" key="2">
    <source>
        <dbReference type="Proteomes" id="UP000031036"/>
    </source>
</evidence>
<name>A0A0B2UQ09_TOXCA</name>
<keyword evidence="2" id="KW-1185">Reference proteome</keyword>
<dbReference type="AlphaFoldDB" id="A0A0B2UQ09"/>
<proteinExistence type="predicted"/>
<evidence type="ECO:0000313" key="1">
    <source>
        <dbReference type="EMBL" id="KHN71478.1"/>
    </source>
</evidence>
<organism evidence="1 2">
    <name type="scientific">Toxocara canis</name>
    <name type="common">Canine roundworm</name>
    <dbReference type="NCBI Taxonomy" id="6265"/>
    <lineage>
        <taxon>Eukaryota</taxon>
        <taxon>Metazoa</taxon>
        <taxon>Ecdysozoa</taxon>
        <taxon>Nematoda</taxon>
        <taxon>Chromadorea</taxon>
        <taxon>Rhabditida</taxon>
        <taxon>Spirurina</taxon>
        <taxon>Ascaridomorpha</taxon>
        <taxon>Ascaridoidea</taxon>
        <taxon>Toxocaridae</taxon>
        <taxon>Toxocara</taxon>
    </lineage>
</organism>